<dbReference type="RefSeq" id="WP_032072667.1">
    <property type="nucleotide sequence ID" value="NC_025153.1"/>
</dbReference>
<dbReference type="InterPro" id="IPR041459">
    <property type="entry name" value="MPTase-PolyVal"/>
</dbReference>
<dbReference type="EMBL" id="KF740630">
    <property type="protein sequence ID" value="AHG28764.1"/>
    <property type="molecule type" value="Genomic_DNA"/>
</dbReference>
<dbReference type="Gene3D" id="3.40.1360.10">
    <property type="match status" value="1"/>
</dbReference>
<protein>
    <submittedName>
        <fullName evidence="3">Conjugal transfer protein TraC</fullName>
    </submittedName>
</protein>
<geneLocation type="plasmid" evidence="3">
    <name>AB-1119-LD</name>
</geneLocation>
<dbReference type="AlphaFoldDB" id="W0LZK6"/>
<dbReference type="Pfam" id="PF13155">
    <property type="entry name" value="Toprim_2"/>
    <property type="match status" value="1"/>
</dbReference>
<sequence>MSDNFSKKSNYEQYQDYAGEIAELFYKALLNDNLRFTKSWSAGELQADKPHNPITRTVYKGLNSFTLDITKDEMNYSSNSWLTFNQIKELGGYVKRGSKSMPISFFTTTKKVKEFDEITGEEIEVIKKLDTPVFKKASVFNIDQVEGIDKEKIQEIIRSGYDKLDTFNNIEVCEAILQNVDLPINHLVGAGSAYYKPSTDSIHLPSKEQFKSEEAYYSVAFHELGHATGHEKRLGRDLSGQFGSESYAKEELRAEIYSYLQAKELGIAFDLENHQSYVKSWAKDLENNKFEIIEAVKDAMKMVKYVNEHYVNKDNVLQIREQTKEITPAKSVVGKHTIINENLADEKGRYLIDMDNIAFDKDLLLKEAIKPTSINKQITDELKKESVREITKDGKHFFQVKDKIIEIDIERNKYLISPADYYKENLFEEVEISKRGNINNFVSSAITRSFTKSLINENEQEKKGDWEILKNDIPQTKSLLKDYIKQAEIELKETKDFQEISNIKKDIQGYKQVIESLEKIENSKGKNIQENQELKSSKSNEKVENIPYVQIPMHEIIKNAGFDIKRDKSSSKQIVVSDGKDTLIISRGKGIADEKGEIKGEGNYIYFNSNYDKNDKGTIYTFCKVRGIDIHELVKNANIKEINHTLTISNSNEYNHKIAEKFKDLKSYNESNENSLSKIRKIKSSIIENFSNIKVDEFKNVIFPSYTVESTKMVVKDIEKKVDFLTVSGMNKKLLIKPLTHDKEGNEYNKPINSLEEGKSGLSILIKDGIEANEIKHIVTGENSIDNLSYAELKNINLNNTAFASFNGSMKDEAIKAFTFLLEKTLPNVEKITMAFDNDSQGMKYDEKLKNIINEKSQNLNKSFEVIEDKSDTKDWNEDLKLHKQKLMTNRDKTLYKEGKENEKDFI</sequence>
<evidence type="ECO:0000313" key="3">
    <source>
        <dbReference type="EMBL" id="AHG28764.1"/>
    </source>
</evidence>
<name>W0LZK6_9BACT</name>
<proteinExistence type="predicted"/>
<dbReference type="GO" id="GO:0003697">
    <property type="term" value="F:single-stranded DNA binding"/>
    <property type="evidence" value="ECO:0007669"/>
    <property type="project" value="InterPro"/>
</dbReference>
<dbReference type="InterPro" id="IPR013610">
    <property type="entry name" value="ArdC_N"/>
</dbReference>
<dbReference type="Pfam" id="PF18818">
    <property type="entry name" value="MPTase-PolyVal"/>
    <property type="match status" value="1"/>
</dbReference>
<organism evidence="3">
    <name type="scientific">Aliarcobacter butzleri</name>
    <dbReference type="NCBI Taxonomy" id="28197"/>
    <lineage>
        <taxon>Bacteria</taxon>
        <taxon>Pseudomonadati</taxon>
        <taxon>Campylobacterota</taxon>
        <taxon>Epsilonproteobacteria</taxon>
        <taxon>Campylobacterales</taxon>
        <taxon>Arcobacteraceae</taxon>
        <taxon>Aliarcobacter</taxon>
    </lineage>
</organism>
<feature type="domain" description="Polyvalent protein metallopeptidase" evidence="2">
    <location>
        <begin position="173"/>
        <end position="296"/>
    </location>
</feature>
<feature type="domain" description="N-terminal" evidence="1">
    <location>
        <begin position="17"/>
        <end position="140"/>
    </location>
</feature>
<evidence type="ECO:0000259" key="1">
    <source>
        <dbReference type="Pfam" id="PF08401"/>
    </source>
</evidence>
<accession>W0LZK6</accession>
<keyword evidence="3" id="KW-0614">Plasmid</keyword>
<dbReference type="Pfam" id="PF08401">
    <property type="entry name" value="ArdcN"/>
    <property type="match status" value="1"/>
</dbReference>
<evidence type="ECO:0000259" key="2">
    <source>
        <dbReference type="Pfam" id="PF18818"/>
    </source>
</evidence>
<reference evidence="3" key="1">
    <citation type="journal article" date="2014" name="PLoS ONE">
        <title>Presence and analysis of plasmids in human and animal associated arcobacter species.</title>
        <authorList>
            <person name="Douidah L."/>
            <person name="De Zutter L."/>
            <person name="Van Nieuwerburgh F."/>
            <person name="Deforce D."/>
            <person name="Ingmer H."/>
            <person name="Vandenberg O."/>
            <person name="Van den Abeele A.M."/>
            <person name="Houf K."/>
        </authorList>
    </citation>
    <scope>NUCLEOTIDE SEQUENCE</scope>
    <source>
        <strain evidence="3">AC1119</strain>
        <plasmid evidence="3">AB-1119-LD</plasmid>
    </source>
</reference>